<comment type="caution">
    <text evidence="2">The sequence shown here is derived from an EMBL/GenBank/DDBJ whole genome shotgun (WGS) entry which is preliminary data.</text>
</comment>
<dbReference type="Proteomes" id="UP001364617">
    <property type="component" value="Unassembled WGS sequence"/>
</dbReference>
<dbReference type="InterPro" id="IPR051703">
    <property type="entry name" value="NF-kappa-B_Signaling_Reg"/>
</dbReference>
<organism evidence="2 3">
    <name type="scientific">Phoxinus phoxinus</name>
    <name type="common">Eurasian minnow</name>
    <dbReference type="NCBI Taxonomy" id="58324"/>
    <lineage>
        <taxon>Eukaryota</taxon>
        <taxon>Metazoa</taxon>
        <taxon>Chordata</taxon>
        <taxon>Craniata</taxon>
        <taxon>Vertebrata</taxon>
        <taxon>Euteleostomi</taxon>
        <taxon>Actinopterygii</taxon>
        <taxon>Neopterygii</taxon>
        <taxon>Teleostei</taxon>
        <taxon>Ostariophysi</taxon>
        <taxon>Cypriniformes</taxon>
        <taxon>Leuciscidae</taxon>
        <taxon>Phoxininae</taxon>
        <taxon>Phoxinus</taxon>
    </lineage>
</organism>
<dbReference type="Pfam" id="PF09588">
    <property type="entry name" value="YqaJ"/>
    <property type="match status" value="1"/>
</dbReference>
<accession>A0AAN9GWU0</accession>
<protein>
    <recommendedName>
        <fullName evidence="1">YqaJ viral recombinase domain-containing protein</fullName>
    </recommendedName>
</protein>
<dbReference type="EMBL" id="JAYKXH010000021">
    <property type="protein sequence ID" value="KAK7130344.1"/>
    <property type="molecule type" value="Genomic_DNA"/>
</dbReference>
<sequence length="361" mass="40980">MACTDVQRKWNSGAKKNVGMRKVKNIHFNHHRPYHIYPGTSTMQESTTSPQLFKNHREFIAHSNSSVMAPLFQLQTNGLIQLSYRADVDSNKAGHSKHDPTHSNTLCHTEHSTTLTCPKCTHFYEAYIKVSPTQAATLMEETRMQSASQSWHDARKLRLTASTAKRVPKRNTTDPQKFLNEHLYPTFTGNTATLHGKENEINVITLMKSRGHTVEKRGLVVHPDHPWLGASPDGILDSAQLLEIKCPFKSSMSLAEFLGRPNGDIKSLGDGQYLICPKGKDGYYLQTQLTMMCLGLQSCKLVIWTPSEDIELEIPFDKHYTDAQVQHLQNFFFVHMLPRLADDFADKKIHLCPTYLQMFNA</sequence>
<dbReference type="CDD" id="cd22343">
    <property type="entry name" value="PDDEXK_lambda_exonuclease-like"/>
    <property type="match status" value="1"/>
</dbReference>
<dbReference type="InterPro" id="IPR011335">
    <property type="entry name" value="Restrct_endonuc-II-like"/>
</dbReference>
<dbReference type="GO" id="GO:0006281">
    <property type="term" value="P:DNA repair"/>
    <property type="evidence" value="ECO:0007669"/>
    <property type="project" value="UniProtKB-ARBA"/>
</dbReference>
<evidence type="ECO:0000313" key="3">
    <source>
        <dbReference type="Proteomes" id="UP001364617"/>
    </source>
</evidence>
<dbReference type="AlphaFoldDB" id="A0AAN9GWU0"/>
<feature type="domain" description="YqaJ viral recombinase" evidence="1">
    <location>
        <begin position="151"/>
        <end position="295"/>
    </location>
</feature>
<name>A0AAN9GWU0_9TELE</name>
<dbReference type="Gene3D" id="3.90.320.10">
    <property type="match status" value="1"/>
</dbReference>
<dbReference type="PANTHER" id="PTHR46609:SF8">
    <property type="entry name" value="YQAJ VIRAL RECOMBINASE DOMAIN-CONTAINING PROTEIN"/>
    <property type="match status" value="1"/>
</dbReference>
<evidence type="ECO:0000313" key="2">
    <source>
        <dbReference type="EMBL" id="KAK7130344.1"/>
    </source>
</evidence>
<keyword evidence="3" id="KW-1185">Reference proteome</keyword>
<evidence type="ECO:0000259" key="1">
    <source>
        <dbReference type="Pfam" id="PF09588"/>
    </source>
</evidence>
<proteinExistence type="predicted"/>
<dbReference type="InterPro" id="IPR011604">
    <property type="entry name" value="PDDEXK-like_dom_sf"/>
</dbReference>
<dbReference type="PANTHER" id="PTHR46609">
    <property type="entry name" value="EXONUCLEASE, PHAGE-TYPE/RECB, C-TERMINAL DOMAIN-CONTAINING PROTEIN"/>
    <property type="match status" value="1"/>
</dbReference>
<dbReference type="SUPFAM" id="SSF52980">
    <property type="entry name" value="Restriction endonuclease-like"/>
    <property type="match status" value="1"/>
</dbReference>
<reference evidence="2 3" key="1">
    <citation type="submission" date="2024-02" db="EMBL/GenBank/DDBJ databases">
        <title>Chromosome-level genome assembly of the Eurasian Minnow (Phoxinus phoxinus).</title>
        <authorList>
            <person name="Oriowo T.O."/>
            <person name="Martin S."/>
            <person name="Stange M."/>
            <person name="Chrysostomakis Y."/>
            <person name="Brown T."/>
            <person name="Winkler S."/>
            <person name="Kukowka S."/>
            <person name="Myers E.W."/>
            <person name="Bohne A."/>
        </authorList>
    </citation>
    <scope>NUCLEOTIDE SEQUENCE [LARGE SCALE GENOMIC DNA]</scope>
    <source>
        <strain evidence="2">ZFMK-TIS-60720</strain>
        <tissue evidence="2">Whole Organism</tissue>
    </source>
</reference>
<gene>
    <name evidence="2" type="ORF">R3I93_019846</name>
</gene>
<dbReference type="InterPro" id="IPR019080">
    <property type="entry name" value="YqaJ_viral_recombinase"/>
</dbReference>